<dbReference type="Proteomes" id="UP000476176">
    <property type="component" value="Unassembled WGS sequence"/>
</dbReference>
<dbReference type="Proteomes" id="UP000437068">
    <property type="component" value="Unassembled WGS sequence"/>
</dbReference>
<sequence length="51" mass="5919">MILQLGLVLLNMTPALGCISDQARLRLRLLQPYTQLLHNFRNQCRTTKNHT</sequence>
<evidence type="ECO:0000313" key="8">
    <source>
        <dbReference type="EMBL" id="KAE9174192.1"/>
    </source>
</evidence>
<dbReference type="EMBL" id="QXGF01000369">
    <property type="protein sequence ID" value="KAE8941293.1"/>
    <property type="molecule type" value="Genomic_DNA"/>
</dbReference>
<organism evidence="9 14">
    <name type="scientific">Phytophthora fragariae</name>
    <dbReference type="NCBI Taxonomy" id="53985"/>
    <lineage>
        <taxon>Eukaryota</taxon>
        <taxon>Sar</taxon>
        <taxon>Stramenopiles</taxon>
        <taxon>Oomycota</taxon>
        <taxon>Peronosporomycetes</taxon>
        <taxon>Peronosporales</taxon>
        <taxon>Peronosporaceae</taxon>
        <taxon>Phytophthora</taxon>
    </lineage>
</organism>
<evidence type="ECO:0000313" key="4">
    <source>
        <dbReference type="EMBL" id="KAE9068568.1"/>
    </source>
</evidence>
<evidence type="ECO:0000256" key="1">
    <source>
        <dbReference type="SAM" id="SignalP"/>
    </source>
</evidence>
<gene>
    <name evidence="10" type="ORF">PF001_g26408</name>
    <name evidence="9" type="ORF">PF002_g27793</name>
    <name evidence="8" type="ORF">PF004_g26730</name>
    <name evidence="7" type="ORF">PF005_g27755</name>
    <name evidence="6" type="ORF">PF006_g27087</name>
    <name evidence="5" type="ORF">PF007_g27111</name>
    <name evidence="2" type="ORF">PF009_g8915</name>
    <name evidence="4" type="ORF">PF010_g27014</name>
    <name evidence="3" type="ORF">PF011_g26116</name>
</gene>
<dbReference type="EMBL" id="QXFZ01003297">
    <property type="protein sequence ID" value="KAE9069973.1"/>
    <property type="molecule type" value="Genomic_DNA"/>
</dbReference>
<dbReference type="AlphaFoldDB" id="A0A6A3WB17"/>
<dbReference type="Proteomes" id="UP000433483">
    <property type="component" value="Unassembled WGS sequence"/>
</dbReference>
<dbReference type="Proteomes" id="UP000429523">
    <property type="component" value="Unassembled WGS sequence"/>
</dbReference>
<dbReference type="EMBL" id="QXFW01003368">
    <property type="protein sequence ID" value="KAE8971209.1"/>
    <property type="molecule type" value="Genomic_DNA"/>
</dbReference>
<evidence type="ECO:0000313" key="11">
    <source>
        <dbReference type="Proteomes" id="UP000429523"/>
    </source>
</evidence>
<dbReference type="Proteomes" id="UP000441208">
    <property type="component" value="Unassembled WGS sequence"/>
</dbReference>
<dbReference type="EMBL" id="QXGE01003303">
    <property type="protein sequence ID" value="KAE9275838.1"/>
    <property type="molecule type" value="Genomic_DNA"/>
</dbReference>
<name>A0A6A3WB17_9STRA</name>
<dbReference type="Proteomes" id="UP000440732">
    <property type="component" value="Unassembled WGS sequence"/>
</dbReference>
<dbReference type="Proteomes" id="UP000440367">
    <property type="component" value="Unassembled WGS sequence"/>
</dbReference>
<comment type="caution">
    <text evidence="9">The sequence shown here is derived from an EMBL/GenBank/DDBJ whole genome shotgun (WGS) entry which is preliminary data.</text>
</comment>
<evidence type="ECO:0000313" key="19">
    <source>
        <dbReference type="Proteomes" id="UP000488956"/>
    </source>
</evidence>
<accession>A0A6A3WB17</accession>
<dbReference type="Proteomes" id="UP000488956">
    <property type="component" value="Unassembled WGS sequence"/>
</dbReference>
<keyword evidence="1" id="KW-0732">Signal</keyword>
<dbReference type="EMBL" id="QXGD01003221">
    <property type="protein sequence ID" value="KAE9179541.1"/>
    <property type="molecule type" value="Genomic_DNA"/>
</dbReference>
<dbReference type="EMBL" id="QXGC01003636">
    <property type="protein sequence ID" value="KAE9174192.1"/>
    <property type="molecule type" value="Genomic_DNA"/>
</dbReference>
<evidence type="ECO:0000313" key="17">
    <source>
        <dbReference type="Proteomes" id="UP000460718"/>
    </source>
</evidence>
<evidence type="ECO:0000313" key="18">
    <source>
        <dbReference type="Proteomes" id="UP000476176"/>
    </source>
</evidence>
<dbReference type="EMBL" id="QXFX01003512">
    <property type="protein sequence ID" value="KAE9068568.1"/>
    <property type="molecule type" value="Genomic_DNA"/>
</dbReference>
<evidence type="ECO:0000313" key="13">
    <source>
        <dbReference type="Proteomes" id="UP000437068"/>
    </source>
</evidence>
<evidence type="ECO:0000313" key="15">
    <source>
        <dbReference type="Proteomes" id="UP000440732"/>
    </source>
</evidence>
<dbReference type="EMBL" id="QXGB01003594">
    <property type="protein sequence ID" value="KAE9169953.1"/>
    <property type="molecule type" value="Genomic_DNA"/>
</dbReference>
<evidence type="ECO:0000313" key="2">
    <source>
        <dbReference type="EMBL" id="KAE8941293.1"/>
    </source>
</evidence>
<keyword evidence="12" id="KW-1185">Reference proteome</keyword>
<evidence type="ECO:0000313" key="10">
    <source>
        <dbReference type="EMBL" id="KAE9275838.1"/>
    </source>
</evidence>
<dbReference type="EMBL" id="QXGA01003591">
    <property type="protein sequence ID" value="KAE9081568.1"/>
    <property type="molecule type" value="Genomic_DNA"/>
</dbReference>
<feature type="chain" id="PRO_5036166440" evidence="1">
    <location>
        <begin position="18"/>
        <end position="51"/>
    </location>
</feature>
<evidence type="ECO:0000313" key="5">
    <source>
        <dbReference type="EMBL" id="KAE9069973.1"/>
    </source>
</evidence>
<evidence type="ECO:0000313" key="3">
    <source>
        <dbReference type="EMBL" id="KAE8971209.1"/>
    </source>
</evidence>
<evidence type="ECO:0000313" key="14">
    <source>
        <dbReference type="Proteomes" id="UP000440367"/>
    </source>
</evidence>
<evidence type="ECO:0000313" key="6">
    <source>
        <dbReference type="EMBL" id="KAE9081568.1"/>
    </source>
</evidence>
<dbReference type="Proteomes" id="UP000460718">
    <property type="component" value="Unassembled WGS sequence"/>
</dbReference>
<evidence type="ECO:0000313" key="9">
    <source>
        <dbReference type="EMBL" id="KAE9179541.1"/>
    </source>
</evidence>
<evidence type="ECO:0000313" key="7">
    <source>
        <dbReference type="EMBL" id="KAE9169953.1"/>
    </source>
</evidence>
<evidence type="ECO:0000313" key="16">
    <source>
        <dbReference type="Proteomes" id="UP000441208"/>
    </source>
</evidence>
<evidence type="ECO:0000313" key="12">
    <source>
        <dbReference type="Proteomes" id="UP000433483"/>
    </source>
</evidence>
<proteinExistence type="predicted"/>
<reference evidence="11 12" key="1">
    <citation type="submission" date="2018-08" db="EMBL/GenBank/DDBJ databases">
        <title>Genomic investigation of the strawberry pathogen Phytophthora fragariae indicates pathogenicity is determined by transcriptional variation in three key races.</title>
        <authorList>
            <person name="Adams T.M."/>
            <person name="Armitage A.D."/>
            <person name="Sobczyk M.K."/>
            <person name="Bates H.J."/>
            <person name="Dunwell J.M."/>
            <person name="Nellist C.F."/>
            <person name="Harrison R.J."/>
        </authorList>
    </citation>
    <scope>NUCLEOTIDE SEQUENCE [LARGE SCALE GENOMIC DNA]</scope>
    <source>
        <strain evidence="10 13">A4</strain>
        <strain evidence="9 14">BC-1</strain>
        <strain evidence="8 18">BC-23</strain>
        <strain evidence="7 12">NOV-27</strain>
        <strain evidence="6 15">NOV-5</strain>
        <strain evidence="5 16">NOV-71</strain>
        <strain evidence="2 11">NOV-9</strain>
        <strain evidence="4 19">ONT-3</strain>
        <strain evidence="3 17">SCRP245</strain>
    </source>
</reference>
<feature type="signal peptide" evidence="1">
    <location>
        <begin position="1"/>
        <end position="17"/>
    </location>
</feature>
<protein>
    <submittedName>
        <fullName evidence="9">Uncharacterized protein</fullName>
    </submittedName>
</protein>